<dbReference type="Gene3D" id="3.40.1360.10">
    <property type="match status" value="1"/>
</dbReference>
<evidence type="ECO:0000313" key="1">
    <source>
        <dbReference type="EMBL" id="QHS58201.1"/>
    </source>
</evidence>
<organism evidence="1 2">
    <name type="scientific">Chitinophaga agri</name>
    <dbReference type="NCBI Taxonomy" id="2703787"/>
    <lineage>
        <taxon>Bacteria</taxon>
        <taxon>Pseudomonadati</taxon>
        <taxon>Bacteroidota</taxon>
        <taxon>Chitinophagia</taxon>
        <taxon>Chitinophagales</taxon>
        <taxon>Chitinophagaceae</taxon>
        <taxon>Chitinophaga</taxon>
    </lineage>
</organism>
<dbReference type="AlphaFoldDB" id="A0A6B9Z9F1"/>
<protein>
    <submittedName>
        <fullName evidence="1">Toprim domain-containing protein</fullName>
    </submittedName>
</protein>
<dbReference type="SUPFAM" id="SSF56731">
    <property type="entry name" value="DNA primase core"/>
    <property type="match status" value="1"/>
</dbReference>
<dbReference type="RefSeq" id="WP_162329906.1">
    <property type="nucleotide sequence ID" value="NZ_CP048113.1"/>
</dbReference>
<sequence>MFALRNSGGAISGMYFRSTINDDTQRHYYLKDRRGLYLGYPNSDITKLILTESVIDAATLLQHSKISESYGILACYGTNGLTAEHEAAIVGLSQLQGIIFAFDGDNAVRKAVEKYSTLLKQRLPNVQLSNIVLPVGEGINSMGVSHTPGVFRELLQGRTALFFQLRVHLKKKNPRLQ</sequence>
<dbReference type="Pfam" id="PF13155">
    <property type="entry name" value="Toprim_2"/>
    <property type="match status" value="1"/>
</dbReference>
<keyword evidence="2" id="KW-1185">Reference proteome</keyword>
<dbReference type="EMBL" id="CP048113">
    <property type="protein sequence ID" value="QHS58201.1"/>
    <property type="molecule type" value="Genomic_DNA"/>
</dbReference>
<reference evidence="1 2" key="1">
    <citation type="submission" date="2020-01" db="EMBL/GenBank/DDBJ databases">
        <title>Complete genome sequence of Chitinophaga sp. H33E-04 isolated from quinoa roots.</title>
        <authorList>
            <person name="Weon H.-Y."/>
            <person name="Lee S.A."/>
        </authorList>
    </citation>
    <scope>NUCLEOTIDE SEQUENCE [LARGE SCALE GENOMIC DNA]</scope>
    <source>
        <strain evidence="1 2">H33E-04</strain>
    </source>
</reference>
<accession>A0A6B9Z9F1</accession>
<evidence type="ECO:0000313" key="2">
    <source>
        <dbReference type="Proteomes" id="UP000476411"/>
    </source>
</evidence>
<dbReference type="KEGG" id="chih:GWR21_00900"/>
<dbReference type="Proteomes" id="UP000476411">
    <property type="component" value="Chromosome"/>
</dbReference>
<proteinExistence type="predicted"/>
<name>A0A6B9Z9F1_9BACT</name>
<gene>
    <name evidence="1" type="ORF">GWR21_00900</name>
</gene>